<dbReference type="GO" id="GO:0005730">
    <property type="term" value="C:nucleolus"/>
    <property type="evidence" value="ECO:0007669"/>
    <property type="project" value="TreeGrafter"/>
</dbReference>
<name>A0A3F2S3L8_9STRA</name>
<accession>A0A3F2S3L8</accession>
<evidence type="ECO:0000313" key="4">
    <source>
        <dbReference type="Proteomes" id="UP000277300"/>
    </source>
</evidence>
<dbReference type="OrthoDB" id="160374at2759"/>
<dbReference type="GO" id="GO:0042254">
    <property type="term" value="P:ribosome biogenesis"/>
    <property type="evidence" value="ECO:0007669"/>
    <property type="project" value="TreeGrafter"/>
</dbReference>
<dbReference type="SUPFAM" id="SSF48371">
    <property type="entry name" value="ARM repeat"/>
    <property type="match status" value="1"/>
</dbReference>
<comment type="caution">
    <text evidence="3">The sequence shown here is derived from an EMBL/GenBank/DDBJ whole genome shotgun (WGS) entry which is preliminary data.</text>
</comment>
<dbReference type="PANTHER" id="PTHR15682:SF2">
    <property type="entry name" value="UNHEALTHY RIBOSOME BIOGENESIS PROTEIN 2 HOMOLOG"/>
    <property type="match status" value="1"/>
</dbReference>
<sequence length="1371" mass="152853">MTSAKGFAWTATLALVRWQRTRRGYEKDADLLQAGFSLLNPDQSGQFGPQSELSRAERAFNLPWQRITSEVLQFAVFLVTKAKKDDELRPEQTRQGLRLLQLALNAFAVKGSGGDAQLTTLPLNSCNLLLLALAETLEKIKRDGETVQTLQDVKAVFLYLFGLPSERAMTTAANFQMYRPPTNVFADFLKRALTAAFQSLTELRKEEDGRQNNEVERLYVDVAHAALFVFQELQKTQTNKKKVFLAIAKTSLRDMIAYRHELVTLQKQGVAAVGEITALLDRVVVDALFDSEHIRQYDGAMVHSAVWRQGGDNGAPESAEDDLKAKKRRKGRQGTSSGLVSYQKNLFDEFLNFLSDATVNSTLKGSAGGFFEVLVRGFTARIRAAAHSKIEDTKTDLKTSRKRAAIVIATTSTTYSPFKFWSELCAVAYLAYQQQEKVPNNGFLPVLVTLYNALFRALCDCDVYRVTEDTEEREQFQTMEKVLSSFLGLLSVGRHGNTCGNASQASEECQIISSAVLCSPNLVNGCLVPIFELLSVQAVHSYPSNDNESCSEGVVTAACSAVVDLIRAYDSMRLLDEFLRSVFAIQQTPEGLYKLFALSLCEATLRKSFMTLPPGQVDVLWNLFVEQIASYSSTDINDVRNAHGVALVRLLFQTFVQEVHVVPQNRAKVVALVSRTHERLLSPLSKQLTETSGPFSPYQRELFCIFGELLMFDSVLNAATREQTFDVMFEKLEGDRFGSVMEQLLSTETSSPKKKKKSSKMSNSDVNGVTTSYGLGAAGIVNICVYWLRKEDASREGRERVTRLVIEYVIKWKCWEAVNFHLPELMMDASKKECDHFYREVVIAFINESTSGDSEGATKRTVCDASFYEILSLREVAPVSLAAIGTQYVNEVQHGMPGCLLKVHHFFSFLLDFPVTYLKPHECGDLLSVALSLYKAIGASPNSRSGEAEACTKLLAWIQLQFKVVGLEVYTNDAQPLLDQQLRDGARYIVSQLVIDKAVNVALLAEVLGHYLDIRANTFVKELLGNVMSNTTKKQTPHQLAQSLKRAGIAVAGLALCGSKTANLCEEEMEFIGNVVDVVIREKRCKTDNEPLTFEMLNAFLKYQAVLHVRAQRQKHEQKEEGRLLELLVERVGDALAASMKLIVANSAPTDDGELEQAAWSFFTDFCKEYASFRSFVTPLETFGCLLAVALSLVSSESIVASKQEKAALALQALIANANKDEFRLLLATVLMELAASEDSRKLSGLRTLSLILSGDQKLNSSRRQVLNKNKEAILEWSSNLARLYGYMKEHEVQLRKHVVYLLMGFLVGVTRDKLAVRFQQKLRPGVFALLDVCSPYEKEQLYAALDSTGKSLLKTIDTTYKLTHRYVGKV</sequence>
<evidence type="ECO:0000256" key="1">
    <source>
        <dbReference type="SAM" id="MobiDB-lite"/>
    </source>
</evidence>
<dbReference type="InterPro" id="IPR018849">
    <property type="entry name" value="Urb2/Npa2_C"/>
</dbReference>
<dbReference type="Pfam" id="PF10441">
    <property type="entry name" value="Urb2"/>
    <property type="match status" value="1"/>
</dbReference>
<dbReference type="Proteomes" id="UP000277300">
    <property type="component" value="Unassembled WGS sequence"/>
</dbReference>
<feature type="domain" description="Nucleolar 27S pre-rRNA processing Urb2/Npa2 C-terminal" evidence="2">
    <location>
        <begin position="1283"/>
        <end position="1370"/>
    </location>
</feature>
<feature type="region of interest" description="Disordered" evidence="1">
    <location>
        <begin position="308"/>
        <end position="336"/>
    </location>
</feature>
<evidence type="ECO:0000259" key="2">
    <source>
        <dbReference type="Pfam" id="PF10441"/>
    </source>
</evidence>
<organism evidence="3 4">
    <name type="scientific">Phytophthora kernoviae</name>
    <dbReference type="NCBI Taxonomy" id="325452"/>
    <lineage>
        <taxon>Eukaryota</taxon>
        <taxon>Sar</taxon>
        <taxon>Stramenopiles</taxon>
        <taxon>Oomycota</taxon>
        <taxon>Peronosporomycetes</taxon>
        <taxon>Peronosporales</taxon>
        <taxon>Peronosporaceae</taxon>
        <taxon>Phytophthora</taxon>
    </lineage>
</organism>
<dbReference type="PANTHER" id="PTHR15682">
    <property type="entry name" value="UNHEALTHY RIBOSOME BIOGENESIS PROTEIN 2 HOMOLOG"/>
    <property type="match status" value="1"/>
</dbReference>
<dbReference type="InterPro" id="IPR052609">
    <property type="entry name" value="Ribosome_Biogenesis_Reg"/>
</dbReference>
<protein>
    <recommendedName>
        <fullName evidence="2">Nucleolar 27S pre-rRNA processing Urb2/Npa2 C-terminal domain-containing protein</fullName>
    </recommendedName>
</protein>
<dbReference type="EMBL" id="MBDO02000004">
    <property type="protein sequence ID" value="RLN69519.1"/>
    <property type="molecule type" value="Genomic_DNA"/>
</dbReference>
<dbReference type="InterPro" id="IPR016024">
    <property type="entry name" value="ARM-type_fold"/>
</dbReference>
<evidence type="ECO:0000313" key="3">
    <source>
        <dbReference type="EMBL" id="RLN69519.1"/>
    </source>
</evidence>
<proteinExistence type="predicted"/>
<reference evidence="3 4" key="1">
    <citation type="submission" date="2018-07" db="EMBL/GenBank/DDBJ databases">
        <title>Genome sequencing of oomycete isolates from Chile give support for New Zealand origin for Phytophthora kernoviae and make available the first Nothophytophthora sp. genome.</title>
        <authorList>
            <person name="Studholme D.J."/>
            <person name="Sanfuentes E."/>
            <person name="Panda P."/>
            <person name="Hill R."/>
            <person name="Sambles C."/>
            <person name="Grant M."/>
            <person name="Williams N.M."/>
            <person name="Mcdougal R.L."/>
        </authorList>
    </citation>
    <scope>NUCLEOTIDE SEQUENCE [LARGE SCALE GENOMIC DNA]</scope>
    <source>
        <strain evidence="3">Chile6</strain>
    </source>
</reference>
<gene>
    <name evidence="3" type="ORF">BBP00_00000354</name>
</gene>